<protein>
    <recommendedName>
        <fullName evidence="4">Protease PrsW</fullName>
    </recommendedName>
</protein>
<accession>A0A0G1ILV9</accession>
<keyword evidence="1" id="KW-1133">Transmembrane helix</keyword>
<feature type="transmembrane region" description="Helical" evidence="1">
    <location>
        <begin position="75"/>
        <end position="92"/>
    </location>
</feature>
<dbReference type="InterPro" id="IPR026898">
    <property type="entry name" value="PrsW"/>
</dbReference>
<dbReference type="PANTHER" id="PTHR36844">
    <property type="entry name" value="PROTEASE PRSW"/>
    <property type="match status" value="1"/>
</dbReference>
<dbReference type="Pfam" id="PF13367">
    <property type="entry name" value="PrsW-protease"/>
    <property type="match status" value="1"/>
</dbReference>
<keyword evidence="1" id="KW-0472">Membrane</keyword>
<feature type="transmembrane region" description="Helical" evidence="1">
    <location>
        <begin position="113"/>
        <end position="132"/>
    </location>
</feature>
<comment type="caution">
    <text evidence="2">The sequence shown here is derived from an EMBL/GenBank/DDBJ whole genome shotgun (WGS) entry which is preliminary data.</text>
</comment>
<dbReference type="GO" id="GO:0008233">
    <property type="term" value="F:peptidase activity"/>
    <property type="evidence" value="ECO:0007669"/>
    <property type="project" value="InterPro"/>
</dbReference>
<organism evidence="2 3">
    <name type="scientific">Candidatus Giovannonibacteria bacterium GW2011_GWA1_44_25</name>
    <dbReference type="NCBI Taxonomy" id="1618645"/>
    <lineage>
        <taxon>Bacteria</taxon>
        <taxon>Candidatus Giovannoniibacteriota</taxon>
    </lineage>
</organism>
<feature type="transmembrane region" description="Helical" evidence="1">
    <location>
        <begin position="6"/>
        <end position="26"/>
    </location>
</feature>
<gene>
    <name evidence="2" type="ORF">UW53_C0003G0006</name>
</gene>
<dbReference type="Proteomes" id="UP000034087">
    <property type="component" value="Unassembled WGS sequence"/>
</dbReference>
<feature type="transmembrane region" description="Helical" evidence="1">
    <location>
        <begin position="152"/>
        <end position="172"/>
    </location>
</feature>
<evidence type="ECO:0008006" key="4">
    <source>
        <dbReference type="Google" id="ProtNLM"/>
    </source>
</evidence>
<dbReference type="AlphaFoldDB" id="A0A0G1ILV9"/>
<proteinExistence type="predicted"/>
<reference evidence="2 3" key="1">
    <citation type="journal article" date="2015" name="Nature">
        <title>rRNA introns, odd ribosomes, and small enigmatic genomes across a large radiation of phyla.</title>
        <authorList>
            <person name="Brown C.T."/>
            <person name="Hug L.A."/>
            <person name="Thomas B.C."/>
            <person name="Sharon I."/>
            <person name="Castelle C.J."/>
            <person name="Singh A."/>
            <person name="Wilkins M.J."/>
            <person name="Williams K.H."/>
            <person name="Banfield J.F."/>
        </authorList>
    </citation>
    <scope>NUCLEOTIDE SEQUENCE [LARGE SCALE GENOMIC DNA]</scope>
</reference>
<dbReference type="PANTHER" id="PTHR36844:SF1">
    <property type="entry name" value="PROTEASE PRSW"/>
    <property type="match status" value="1"/>
</dbReference>
<feature type="transmembrane region" description="Helical" evidence="1">
    <location>
        <begin position="38"/>
        <end position="55"/>
    </location>
</feature>
<evidence type="ECO:0000313" key="3">
    <source>
        <dbReference type="Proteomes" id="UP000034087"/>
    </source>
</evidence>
<sequence length="239" mass="26451">MGILTYIFVTMFLAFLPPILWLWFWLREDAHPEPRREILAVFLAGMGAVILAVVLESNFFAANRFLRGVFGYGPFYLQLFNIVGFAFLEEIVKTSAAFFTALRSKYFDEPVDAMIYLITAALGFAALENALFIGESLKAGLAQSIAVSAFRFVNAVLLHVSAAAIIGAGLAFSFFHKERRHKELVLGLFFAVLLHSLYNFFIIENIGGDAANQVVITMLVVAGAAVALVLFERAKRVII</sequence>
<evidence type="ECO:0000256" key="1">
    <source>
        <dbReference type="SAM" id="Phobius"/>
    </source>
</evidence>
<keyword evidence="1" id="KW-0812">Transmembrane</keyword>
<feature type="transmembrane region" description="Helical" evidence="1">
    <location>
        <begin position="214"/>
        <end position="231"/>
    </location>
</feature>
<evidence type="ECO:0000313" key="2">
    <source>
        <dbReference type="EMBL" id="KKT60095.1"/>
    </source>
</evidence>
<feature type="transmembrane region" description="Helical" evidence="1">
    <location>
        <begin position="184"/>
        <end position="202"/>
    </location>
</feature>
<dbReference type="EMBL" id="LCIR01000003">
    <property type="protein sequence ID" value="KKT60095.1"/>
    <property type="molecule type" value="Genomic_DNA"/>
</dbReference>
<name>A0A0G1ILV9_9BACT</name>